<dbReference type="HOGENOM" id="CLU_2869206_0_0_1"/>
<evidence type="ECO:0000313" key="2">
    <source>
        <dbReference type="Proteomes" id="UP000011668"/>
    </source>
</evidence>
<dbReference type="Proteomes" id="UP000011668">
    <property type="component" value="Unassembled WGS sequence"/>
</dbReference>
<dbReference type="AlphaFoldDB" id="L8WNS1"/>
<comment type="caution">
    <text evidence="1">The sequence shown here is derived from an EMBL/GenBank/DDBJ whole genome shotgun (WGS) entry which is preliminary data.</text>
</comment>
<sequence length="64" mass="7035">MGKTLGATVTYTTVVDNLKVCIVDMSIQVGVWMWEFDVGLTKLEAILYSRVDTNCPVPLHFGAS</sequence>
<evidence type="ECO:0000313" key="1">
    <source>
        <dbReference type="EMBL" id="ELU39781.1"/>
    </source>
</evidence>
<name>L8WNS1_THACA</name>
<dbReference type="EMBL" id="AFRT01001629">
    <property type="protein sequence ID" value="ELU39781.1"/>
    <property type="molecule type" value="Genomic_DNA"/>
</dbReference>
<reference evidence="1 2" key="1">
    <citation type="journal article" date="2013" name="Nat. Commun.">
        <title>The evolution and pathogenic mechanisms of the rice sheath blight pathogen.</title>
        <authorList>
            <person name="Zheng A."/>
            <person name="Lin R."/>
            <person name="Xu L."/>
            <person name="Qin P."/>
            <person name="Tang C."/>
            <person name="Ai P."/>
            <person name="Zhang D."/>
            <person name="Liu Y."/>
            <person name="Sun Z."/>
            <person name="Feng H."/>
            <person name="Wang Y."/>
            <person name="Chen Y."/>
            <person name="Liang X."/>
            <person name="Fu R."/>
            <person name="Li Q."/>
            <person name="Zhang J."/>
            <person name="Yu X."/>
            <person name="Xie Z."/>
            <person name="Ding L."/>
            <person name="Guan P."/>
            <person name="Tang J."/>
            <person name="Liang Y."/>
            <person name="Wang S."/>
            <person name="Deng Q."/>
            <person name="Li S."/>
            <person name="Zhu J."/>
            <person name="Wang L."/>
            <person name="Liu H."/>
            <person name="Li P."/>
        </authorList>
    </citation>
    <scope>NUCLEOTIDE SEQUENCE [LARGE SCALE GENOMIC DNA]</scope>
    <source>
        <strain evidence="2">AG-1 IA</strain>
    </source>
</reference>
<protein>
    <submittedName>
        <fullName evidence="1">Uncharacterized protein</fullName>
    </submittedName>
</protein>
<proteinExistence type="predicted"/>
<gene>
    <name evidence="1" type="ORF">AG1IA_06189</name>
</gene>
<organism evidence="1 2">
    <name type="scientific">Thanatephorus cucumeris (strain AG1-IA)</name>
    <name type="common">Rice sheath blight fungus</name>
    <name type="synonym">Rhizoctonia solani</name>
    <dbReference type="NCBI Taxonomy" id="983506"/>
    <lineage>
        <taxon>Eukaryota</taxon>
        <taxon>Fungi</taxon>
        <taxon>Dikarya</taxon>
        <taxon>Basidiomycota</taxon>
        <taxon>Agaricomycotina</taxon>
        <taxon>Agaricomycetes</taxon>
        <taxon>Cantharellales</taxon>
        <taxon>Ceratobasidiaceae</taxon>
        <taxon>Rhizoctonia</taxon>
        <taxon>Rhizoctonia solani AG-1</taxon>
    </lineage>
</organism>
<keyword evidence="2" id="KW-1185">Reference proteome</keyword>
<accession>L8WNS1</accession>